<dbReference type="InParanoid" id="A0A067P5J4"/>
<evidence type="ECO:0000313" key="2">
    <source>
        <dbReference type="Proteomes" id="UP000027265"/>
    </source>
</evidence>
<accession>A0A067P5J4</accession>
<dbReference type="AlphaFoldDB" id="A0A067P5J4"/>
<protein>
    <submittedName>
        <fullName evidence="1">Uncharacterized protein</fullName>
    </submittedName>
</protein>
<keyword evidence="2" id="KW-1185">Reference proteome</keyword>
<dbReference type="EMBL" id="KL197764">
    <property type="protein sequence ID" value="KDQ50183.1"/>
    <property type="molecule type" value="Genomic_DNA"/>
</dbReference>
<name>A0A067P5J4_9AGAM</name>
<evidence type="ECO:0000313" key="1">
    <source>
        <dbReference type="EMBL" id="KDQ50183.1"/>
    </source>
</evidence>
<gene>
    <name evidence="1" type="ORF">JAAARDRAFT_110069</name>
</gene>
<proteinExistence type="predicted"/>
<reference evidence="2" key="1">
    <citation type="journal article" date="2014" name="Proc. Natl. Acad. Sci. U.S.A.">
        <title>Extensive sampling of basidiomycete genomes demonstrates inadequacy of the white-rot/brown-rot paradigm for wood decay fungi.</title>
        <authorList>
            <person name="Riley R."/>
            <person name="Salamov A.A."/>
            <person name="Brown D.W."/>
            <person name="Nagy L.G."/>
            <person name="Floudas D."/>
            <person name="Held B.W."/>
            <person name="Levasseur A."/>
            <person name="Lombard V."/>
            <person name="Morin E."/>
            <person name="Otillar R."/>
            <person name="Lindquist E.A."/>
            <person name="Sun H."/>
            <person name="LaButti K.M."/>
            <person name="Schmutz J."/>
            <person name="Jabbour D."/>
            <person name="Luo H."/>
            <person name="Baker S.E."/>
            <person name="Pisabarro A.G."/>
            <person name="Walton J.D."/>
            <person name="Blanchette R.A."/>
            <person name="Henrissat B."/>
            <person name="Martin F."/>
            <person name="Cullen D."/>
            <person name="Hibbett D.S."/>
            <person name="Grigoriev I.V."/>
        </authorList>
    </citation>
    <scope>NUCLEOTIDE SEQUENCE [LARGE SCALE GENOMIC DNA]</scope>
    <source>
        <strain evidence="2">MUCL 33604</strain>
    </source>
</reference>
<dbReference type="OrthoDB" id="3265433at2759"/>
<feature type="non-terminal residue" evidence="1">
    <location>
        <position position="80"/>
    </location>
</feature>
<dbReference type="HOGENOM" id="CLU_2596555_0_0_1"/>
<organism evidence="1 2">
    <name type="scientific">Jaapia argillacea MUCL 33604</name>
    <dbReference type="NCBI Taxonomy" id="933084"/>
    <lineage>
        <taxon>Eukaryota</taxon>
        <taxon>Fungi</taxon>
        <taxon>Dikarya</taxon>
        <taxon>Basidiomycota</taxon>
        <taxon>Agaricomycotina</taxon>
        <taxon>Agaricomycetes</taxon>
        <taxon>Agaricomycetidae</taxon>
        <taxon>Jaapiales</taxon>
        <taxon>Jaapiaceae</taxon>
        <taxon>Jaapia</taxon>
    </lineage>
</organism>
<feature type="non-terminal residue" evidence="1">
    <location>
        <position position="1"/>
    </location>
</feature>
<dbReference type="Proteomes" id="UP000027265">
    <property type="component" value="Unassembled WGS sequence"/>
</dbReference>
<sequence>VVSSTCQKMKRAYKHVRLSSDAFDELNSAASSAQIAWWKEMERSAVENRRRDLSAMDVYAPLIKKGRSDYSSRTNMLITE</sequence>